<feature type="domain" description="SLH" evidence="1">
    <location>
        <begin position="216"/>
        <end position="278"/>
    </location>
</feature>
<protein>
    <recommendedName>
        <fullName evidence="1">SLH domain-containing protein</fullName>
    </recommendedName>
</protein>
<reference evidence="2 3" key="1">
    <citation type="journal article" date="2016" name="Nat. Commun.">
        <title>Thousands of microbial genomes shed light on interconnected biogeochemical processes in an aquifer system.</title>
        <authorList>
            <person name="Anantharaman K."/>
            <person name="Brown C.T."/>
            <person name="Hug L.A."/>
            <person name="Sharon I."/>
            <person name="Castelle C.J."/>
            <person name="Probst A.J."/>
            <person name="Thomas B.C."/>
            <person name="Singh A."/>
            <person name="Wilkins M.J."/>
            <person name="Karaoz U."/>
            <person name="Brodie E.L."/>
            <person name="Williams K.H."/>
            <person name="Hubbard S.S."/>
            <person name="Banfield J.F."/>
        </authorList>
    </citation>
    <scope>NUCLEOTIDE SEQUENCE [LARGE SCALE GENOMIC DNA]</scope>
</reference>
<dbReference type="PANTHER" id="PTHR43308:SF5">
    <property type="entry name" value="S-LAYER PROTEIN _ PEPTIDOGLYCAN ENDO-BETA-N-ACETYLGLUCOSAMINIDASE"/>
    <property type="match status" value="1"/>
</dbReference>
<feature type="domain" description="SLH" evidence="1">
    <location>
        <begin position="151"/>
        <end position="214"/>
    </location>
</feature>
<dbReference type="PROSITE" id="PS51272">
    <property type="entry name" value="SLH"/>
    <property type="match status" value="3"/>
</dbReference>
<comment type="caution">
    <text evidence="2">The sequence shown here is derived from an EMBL/GenBank/DDBJ whole genome shotgun (WGS) entry which is preliminary data.</text>
</comment>
<dbReference type="PANTHER" id="PTHR43308">
    <property type="entry name" value="OUTER MEMBRANE PROTEIN ALPHA-RELATED"/>
    <property type="match status" value="1"/>
</dbReference>
<dbReference type="AlphaFoldDB" id="A0A1F4S2V4"/>
<dbReference type="Pfam" id="PF00395">
    <property type="entry name" value="SLH"/>
    <property type="match status" value="3"/>
</dbReference>
<evidence type="ECO:0000313" key="3">
    <source>
        <dbReference type="Proteomes" id="UP000177905"/>
    </source>
</evidence>
<dbReference type="NCBIfam" id="NF041940">
    <property type="entry name" value="choice_anch_X"/>
    <property type="match status" value="1"/>
</dbReference>
<dbReference type="InterPro" id="IPR051465">
    <property type="entry name" value="Cell_Envelope_Struct_Comp"/>
</dbReference>
<dbReference type="EMBL" id="MEUA01000031">
    <property type="protein sequence ID" value="OGC14761.1"/>
    <property type="molecule type" value="Genomic_DNA"/>
</dbReference>
<feature type="domain" description="SLH" evidence="1">
    <location>
        <begin position="90"/>
        <end position="149"/>
    </location>
</feature>
<accession>A0A1F4S2V4</accession>
<dbReference type="Proteomes" id="UP000177905">
    <property type="component" value="Unassembled WGS sequence"/>
</dbReference>
<dbReference type="InterPro" id="IPR001119">
    <property type="entry name" value="SLH_dom"/>
</dbReference>
<evidence type="ECO:0000313" key="2">
    <source>
        <dbReference type="EMBL" id="OGC14761.1"/>
    </source>
</evidence>
<organism evidence="2 3">
    <name type="scientific">candidate division WOR-1 bacterium RIFOXYB2_FULL_36_35</name>
    <dbReference type="NCBI Taxonomy" id="1802578"/>
    <lineage>
        <taxon>Bacteria</taxon>
        <taxon>Bacillati</taxon>
        <taxon>Saganbacteria</taxon>
    </lineage>
</organism>
<sequence>MIIFFTAVFCKNLVADTIQPSDFKDKFIVYKNILEIKEEAQKGQEIKVNNALVKEKNNSFSYEIILSPGKNLIKIKNIGSFRVLRMVSFPDSINIYTKRPSWAKEESDTLNTLGIIEGHPDGNYYFNDSTTKGEFATWLCKAQNLKIQELTNDPFKDVPKEHWRAPYIEAVIKAGYMKGYSDDNFNLDYNISRVEAAVSALKSEEPSIKEVVSIGFFRDVPKTHPLFNQLQLAKSLGLIKGVSYEIPMFEPDRDITHAETAALLSRLKGVKTQKNELYDFSSGYTDDKLCKINIAPEISSVEIIPKFITINTDYLLTINAKIDPAYNLDDILYVKADLSDFGNEADAKMYDDATNGDKVKGDGEYTLKFQGSSEGTGEKNIKITAVNRFGWKGDKGIKVLATE</sequence>
<evidence type="ECO:0000259" key="1">
    <source>
        <dbReference type="PROSITE" id="PS51272"/>
    </source>
</evidence>
<gene>
    <name evidence="2" type="ORF">A2290_08710</name>
</gene>
<proteinExistence type="predicted"/>
<name>A0A1F4S2V4_UNCSA</name>